<organism evidence="2 3">
    <name type="scientific">Mesorhizobium marinum</name>
    <dbReference type="NCBI Taxonomy" id="3228790"/>
    <lineage>
        <taxon>Bacteria</taxon>
        <taxon>Pseudomonadati</taxon>
        <taxon>Pseudomonadota</taxon>
        <taxon>Alphaproteobacteria</taxon>
        <taxon>Hyphomicrobiales</taxon>
        <taxon>Phyllobacteriaceae</taxon>
        <taxon>Mesorhizobium</taxon>
    </lineage>
</organism>
<evidence type="ECO:0000256" key="1">
    <source>
        <dbReference type="SAM" id="MobiDB-lite"/>
    </source>
</evidence>
<feature type="compositionally biased region" description="Basic and acidic residues" evidence="1">
    <location>
        <begin position="33"/>
        <end position="42"/>
    </location>
</feature>
<evidence type="ECO:0000313" key="2">
    <source>
        <dbReference type="EMBL" id="MEW9805920.1"/>
    </source>
</evidence>
<evidence type="ECO:0000313" key="3">
    <source>
        <dbReference type="Proteomes" id="UP001556196"/>
    </source>
</evidence>
<feature type="compositionally biased region" description="Polar residues" evidence="1">
    <location>
        <begin position="11"/>
        <end position="30"/>
    </location>
</feature>
<feature type="region of interest" description="Disordered" evidence="1">
    <location>
        <begin position="53"/>
        <end position="72"/>
    </location>
</feature>
<feature type="region of interest" description="Disordered" evidence="1">
    <location>
        <begin position="1"/>
        <end position="42"/>
    </location>
</feature>
<name>A0ABV3QXW9_9HYPH</name>
<keyword evidence="3" id="KW-1185">Reference proteome</keyword>
<dbReference type="RefSeq" id="WP_367722997.1">
    <property type="nucleotide sequence ID" value="NZ_JBFOCI010000002.1"/>
</dbReference>
<dbReference type="Proteomes" id="UP001556196">
    <property type="component" value="Unassembled WGS sequence"/>
</dbReference>
<reference evidence="2 3" key="1">
    <citation type="submission" date="2024-06" db="EMBL/GenBank/DDBJ databases">
        <authorList>
            <person name="Tuo L."/>
        </authorList>
    </citation>
    <scope>NUCLEOTIDE SEQUENCE [LARGE SCALE GENOMIC DNA]</scope>
    <source>
        <strain evidence="2 3">ZMM04-5</strain>
    </source>
</reference>
<evidence type="ECO:0008006" key="4">
    <source>
        <dbReference type="Google" id="ProtNLM"/>
    </source>
</evidence>
<gene>
    <name evidence="2" type="ORF">ABUE31_08000</name>
</gene>
<comment type="caution">
    <text evidence="2">The sequence shown here is derived from an EMBL/GenBank/DDBJ whole genome shotgun (WGS) entry which is preliminary data.</text>
</comment>
<sequence>MVKASAPQGVFSPTQSKQESKASTTNSVSRSIVEAETKQREAKTARLRALRLLKEAEAPTPVAPKKVARKRA</sequence>
<protein>
    <recommendedName>
        <fullName evidence="4">Transcriptional regulator</fullName>
    </recommendedName>
</protein>
<accession>A0ABV3QXW9</accession>
<dbReference type="EMBL" id="JBFOCI010000002">
    <property type="protein sequence ID" value="MEW9805920.1"/>
    <property type="molecule type" value="Genomic_DNA"/>
</dbReference>
<proteinExistence type="predicted"/>